<dbReference type="InterPro" id="IPR002656">
    <property type="entry name" value="Acyl_transf_3_dom"/>
</dbReference>
<evidence type="ECO:0000259" key="2">
    <source>
        <dbReference type="Pfam" id="PF01757"/>
    </source>
</evidence>
<gene>
    <name evidence="3" type="ORF">DJ013_07630</name>
</gene>
<proteinExistence type="predicted"/>
<feature type="transmembrane region" description="Helical" evidence="1">
    <location>
        <begin position="155"/>
        <end position="171"/>
    </location>
</feature>
<feature type="transmembrane region" description="Helical" evidence="1">
    <location>
        <begin position="293"/>
        <end position="311"/>
    </location>
</feature>
<feature type="transmembrane region" description="Helical" evidence="1">
    <location>
        <begin position="210"/>
        <end position="241"/>
    </location>
</feature>
<evidence type="ECO:0000313" key="4">
    <source>
        <dbReference type="Proteomes" id="UP000249873"/>
    </source>
</evidence>
<dbReference type="PANTHER" id="PTHR23028">
    <property type="entry name" value="ACETYLTRANSFERASE"/>
    <property type="match status" value="1"/>
</dbReference>
<sequence>MKYLNFFNGLRGLLCIWVVLFHYTTRYAELYGGTFTFSYNNGGKVGVCIFFLISGYLTLLTVDKYHRNGGLLWLKNKILRLYPAYLISCLFIFPFLFYFKLEGRYDIAFIDLLKDILILPYVSGKIEGAHWYVFALVKFYFTFSIIAKFKLQDSLWFYITILFLTVTQAFLKRQELLPLFNLNFLLFSFFNIQIIAGLLLYKALKTPRKYLLLFMVYVLLLAFKIHLFYIPLIIALLYFLISNQSNLTRIKGFLEYPILQKLGSVSYIWYLIHQNIGYILIKKQISVSISKEIVPYTTMIATLIVAQVSYLSRSPYIKAINFK</sequence>
<feature type="transmembrane region" description="Helical" evidence="1">
    <location>
        <begin position="45"/>
        <end position="62"/>
    </location>
</feature>
<accession>A0A2Z4GAF2</accession>
<dbReference type="EMBL" id="CP029480">
    <property type="protein sequence ID" value="AWV98048.1"/>
    <property type="molecule type" value="Genomic_DNA"/>
</dbReference>
<evidence type="ECO:0000313" key="3">
    <source>
        <dbReference type="EMBL" id="AWV98048.1"/>
    </source>
</evidence>
<feature type="transmembrane region" description="Helical" evidence="1">
    <location>
        <begin position="183"/>
        <end position="204"/>
    </location>
</feature>
<dbReference type="KEGG" id="als:DJ013_07630"/>
<protein>
    <recommendedName>
        <fullName evidence="2">Acyltransferase 3 domain-containing protein</fullName>
    </recommendedName>
</protein>
<feature type="transmembrane region" description="Helical" evidence="1">
    <location>
        <begin position="82"/>
        <end position="99"/>
    </location>
</feature>
<dbReference type="RefSeq" id="WP_111371150.1">
    <property type="nucleotide sequence ID" value="NZ_CP029480.1"/>
</dbReference>
<evidence type="ECO:0000256" key="1">
    <source>
        <dbReference type="SAM" id="Phobius"/>
    </source>
</evidence>
<name>A0A2Z4GAF2_9BACT</name>
<organism evidence="3 4">
    <name type="scientific">Arcticibacterium luteifluviistationis</name>
    <dbReference type="NCBI Taxonomy" id="1784714"/>
    <lineage>
        <taxon>Bacteria</taxon>
        <taxon>Pseudomonadati</taxon>
        <taxon>Bacteroidota</taxon>
        <taxon>Cytophagia</taxon>
        <taxon>Cytophagales</taxon>
        <taxon>Leadbetterellaceae</taxon>
        <taxon>Arcticibacterium</taxon>
    </lineage>
</organism>
<keyword evidence="4" id="KW-1185">Reference proteome</keyword>
<dbReference type="OrthoDB" id="9796461at2"/>
<dbReference type="Proteomes" id="UP000249873">
    <property type="component" value="Chromosome"/>
</dbReference>
<dbReference type="InterPro" id="IPR050879">
    <property type="entry name" value="Acyltransferase_3"/>
</dbReference>
<keyword evidence="1" id="KW-0812">Transmembrane</keyword>
<dbReference type="Pfam" id="PF01757">
    <property type="entry name" value="Acyl_transf_3"/>
    <property type="match status" value="1"/>
</dbReference>
<dbReference type="GO" id="GO:0016747">
    <property type="term" value="F:acyltransferase activity, transferring groups other than amino-acyl groups"/>
    <property type="evidence" value="ECO:0007669"/>
    <property type="project" value="InterPro"/>
</dbReference>
<keyword evidence="1" id="KW-1133">Transmembrane helix</keyword>
<keyword evidence="1" id="KW-0472">Membrane</keyword>
<feature type="transmembrane region" description="Helical" evidence="1">
    <location>
        <begin position="6"/>
        <end position="24"/>
    </location>
</feature>
<dbReference type="AlphaFoldDB" id="A0A2Z4GAF2"/>
<feature type="transmembrane region" description="Helical" evidence="1">
    <location>
        <begin position="131"/>
        <end position="149"/>
    </location>
</feature>
<feature type="domain" description="Acyltransferase 3" evidence="2">
    <location>
        <begin position="5"/>
        <end position="298"/>
    </location>
</feature>
<reference evidence="3 4" key="1">
    <citation type="submission" date="2018-05" db="EMBL/GenBank/DDBJ databases">
        <title>Complete genome sequence of Arcticibacterium luteifluviistationis SM1504T, a cytophagaceae bacterium isolated from Arctic surface seawater.</title>
        <authorList>
            <person name="Li Y."/>
            <person name="Qin Q.-L."/>
        </authorList>
    </citation>
    <scope>NUCLEOTIDE SEQUENCE [LARGE SCALE GENOMIC DNA]</scope>
    <source>
        <strain evidence="3 4">SM1504</strain>
    </source>
</reference>